<gene>
    <name evidence="1" type="ORF">BDU57DRAFT_440721</name>
</gene>
<dbReference type="EMBL" id="ML979133">
    <property type="protein sequence ID" value="KAF1918655.1"/>
    <property type="molecule type" value="Genomic_DNA"/>
</dbReference>
<proteinExistence type="predicted"/>
<organism evidence="1 2">
    <name type="scientific">Ampelomyces quisqualis</name>
    <name type="common">Powdery mildew agent</name>
    <dbReference type="NCBI Taxonomy" id="50730"/>
    <lineage>
        <taxon>Eukaryota</taxon>
        <taxon>Fungi</taxon>
        <taxon>Dikarya</taxon>
        <taxon>Ascomycota</taxon>
        <taxon>Pezizomycotina</taxon>
        <taxon>Dothideomycetes</taxon>
        <taxon>Pleosporomycetidae</taxon>
        <taxon>Pleosporales</taxon>
        <taxon>Pleosporineae</taxon>
        <taxon>Phaeosphaeriaceae</taxon>
        <taxon>Ampelomyces</taxon>
    </lineage>
</organism>
<protein>
    <submittedName>
        <fullName evidence="1">Uncharacterized protein</fullName>
    </submittedName>
</protein>
<sequence length="68" mass="7712">CTDKKGRFYALIRNNLSGIVQFYYYLRTSKGKFSKIVINTPRLLILPYLAYCGKIVVAGNNLIAILPN</sequence>
<dbReference type="AlphaFoldDB" id="A0A6A5QSJ1"/>
<accession>A0A6A5QSJ1</accession>
<evidence type="ECO:0000313" key="2">
    <source>
        <dbReference type="Proteomes" id="UP000800096"/>
    </source>
</evidence>
<evidence type="ECO:0000313" key="1">
    <source>
        <dbReference type="EMBL" id="KAF1918655.1"/>
    </source>
</evidence>
<dbReference type="OrthoDB" id="9978204at2759"/>
<reference evidence="1" key="1">
    <citation type="journal article" date="2020" name="Stud. Mycol.">
        <title>101 Dothideomycetes genomes: a test case for predicting lifestyles and emergence of pathogens.</title>
        <authorList>
            <person name="Haridas S."/>
            <person name="Albert R."/>
            <person name="Binder M."/>
            <person name="Bloem J."/>
            <person name="Labutti K."/>
            <person name="Salamov A."/>
            <person name="Andreopoulos B."/>
            <person name="Baker S."/>
            <person name="Barry K."/>
            <person name="Bills G."/>
            <person name="Bluhm B."/>
            <person name="Cannon C."/>
            <person name="Castanera R."/>
            <person name="Culley D."/>
            <person name="Daum C."/>
            <person name="Ezra D."/>
            <person name="Gonzalez J."/>
            <person name="Henrissat B."/>
            <person name="Kuo A."/>
            <person name="Liang C."/>
            <person name="Lipzen A."/>
            <person name="Lutzoni F."/>
            <person name="Magnuson J."/>
            <person name="Mondo S."/>
            <person name="Nolan M."/>
            <person name="Ohm R."/>
            <person name="Pangilinan J."/>
            <person name="Park H.-J."/>
            <person name="Ramirez L."/>
            <person name="Alfaro M."/>
            <person name="Sun H."/>
            <person name="Tritt A."/>
            <person name="Yoshinaga Y."/>
            <person name="Zwiers L.-H."/>
            <person name="Turgeon B."/>
            <person name="Goodwin S."/>
            <person name="Spatafora J."/>
            <person name="Crous P."/>
            <person name="Grigoriev I."/>
        </authorList>
    </citation>
    <scope>NUCLEOTIDE SEQUENCE</scope>
    <source>
        <strain evidence="1">HMLAC05119</strain>
    </source>
</reference>
<feature type="non-terminal residue" evidence="1">
    <location>
        <position position="1"/>
    </location>
</feature>
<dbReference type="Proteomes" id="UP000800096">
    <property type="component" value="Unassembled WGS sequence"/>
</dbReference>
<name>A0A6A5QSJ1_AMPQU</name>
<keyword evidence="2" id="KW-1185">Reference proteome</keyword>